<dbReference type="GO" id="GO:0016787">
    <property type="term" value="F:hydrolase activity"/>
    <property type="evidence" value="ECO:0007669"/>
    <property type="project" value="UniProtKB-KW"/>
</dbReference>
<protein>
    <submittedName>
        <fullName evidence="2">Soluble epoxide hydrolase</fullName>
    </submittedName>
</protein>
<reference evidence="2" key="2">
    <citation type="submission" date="2021-08" db="EMBL/GenBank/DDBJ databases">
        <authorList>
            <person name="Tani A."/>
            <person name="Ola A."/>
            <person name="Ogura Y."/>
            <person name="Katsura K."/>
            <person name="Hayashi T."/>
        </authorList>
    </citation>
    <scope>NUCLEOTIDE SEQUENCE</scope>
    <source>
        <strain evidence="2">KCTC 52305</strain>
    </source>
</reference>
<evidence type="ECO:0000259" key="1">
    <source>
        <dbReference type="Pfam" id="PF00561"/>
    </source>
</evidence>
<reference evidence="2" key="1">
    <citation type="journal article" date="2021" name="Front. Microbiol.">
        <title>Comprehensive Comparative Genomics and Phenotyping of Methylobacterium Species.</title>
        <authorList>
            <person name="Alessa O."/>
            <person name="Ogura Y."/>
            <person name="Fujitani Y."/>
            <person name="Takami H."/>
            <person name="Hayashi T."/>
            <person name="Sahin N."/>
            <person name="Tani A."/>
        </authorList>
    </citation>
    <scope>NUCLEOTIDE SEQUENCE</scope>
    <source>
        <strain evidence="2">KCTC 52305</strain>
    </source>
</reference>
<evidence type="ECO:0000313" key="3">
    <source>
        <dbReference type="Proteomes" id="UP001055167"/>
    </source>
</evidence>
<comment type="caution">
    <text evidence="2">The sequence shown here is derived from an EMBL/GenBank/DDBJ whole genome shotgun (WGS) entry which is preliminary data.</text>
</comment>
<dbReference type="Proteomes" id="UP001055167">
    <property type="component" value="Unassembled WGS sequence"/>
</dbReference>
<dbReference type="InterPro" id="IPR000073">
    <property type="entry name" value="AB_hydrolase_1"/>
</dbReference>
<dbReference type="PANTHER" id="PTHR43798:SF33">
    <property type="entry name" value="HYDROLASE, PUTATIVE (AFU_ORTHOLOGUE AFUA_2G14860)-RELATED"/>
    <property type="match status" value="1"/>
</dbReference>
<dbReference type="RefSeq" id="WP_203236351.1">
    <property type="nucleotide sequence ID" value="NZ_BPQH01000044.1"/>
</dbReference>
<dbReference type="InterPro" id="IPR050266">
    <property type="entry name" value="AB_hydrolase_sf"/>
</dbReference>
<keyword evidence="3" id="KW-1185">Reference proteome</keyword>
<dbReference type="SUPFAM" id="SSF53474">
    <property type="entry name" value="alpha/beta-Hydrolases"/>
    <property type="match status" value="1"/>
</dbReference>
<dbReference type="Pfam" id="PF00561">
    <property type="entry name" value="Abhydrolase_1"/>
    <property type="match status" value="1"/>
</dbReference>
<dbReference type="EMBL" id="BPQH01000044">
    <property type="protein sequence ID" value="GJD53979.1"/>
    <property type="molecule type" value="Genomic_DNA"/>
</dbReference>
<name>A0ABQ4RA53_9HYPH</name>
<proteinExistence type="predicted"/>
<evidence type="ECO:0000313" key="2">
    <source>
        <dbReference type="EMBL" id="GJD53979.1"/>
    </source>
</evidence>
<dbReference type="InterPro" id="IPR029058">
    <property type="entry name" value="AB_hydrolase_fold"/>
</dbReference>
<feature type="domain" description="AB hydrolase-1" evidence="1">
    <location>
        <begin position="33"/>
        <end position="184"/>
    </location>
</feature>
<dbReference type="PANTHER" id="PTHR43798">
    <property type="entry name" value="MONOACYLGLYCEROL LIPASE"/>
    <property type="match status" value="1"/>
</dbReference>
<gene>
    <name evidence="2" type="ORF">OPKNFCMD_6759</name>
</gene>
<accession>A0ABQ4RA53</accession>
<organism evidence="2 3">
    <name type="scientific">Methylobacterium crusticola</name>
    <dbReference type="NCBI Taxonomy" id="1697972"/>
    <lineage>
        <taxon>Bacteria</taxon>
        <taxon>Pseudomonadati</taxon>
        <taxon>Pseudomonadota</taxon>
        <taxon>Alphaproteobacteria</taxon>
        <taxon>Hyphomicrobiales</taxon>
        <taxon>Methylobacteriaceae</taxon>
        <taxon>Methylobacterium</taxon>
    </lineage>
</organism>
<dbReference type="Gene3D" id="3.40.50.1820">
    <property type="entry name" value="alpha/beta hydrolase"/>
    <property type="match status" value="1"/>
</dbReference>
<keyword evidence="2" id="KW-0378">Hydrolase</keyword>
<sequence length="292" mass="32677">MQGGWNTVDGIERRMVVSGGMRFHTVQAGSGAPVILLAGFPQSSYAWRRVLPLLAPHHAVIAIDLPGQGDSDKPVDGFDTKTTAERLHRLIREDLGIPQFYLVGHDIGSWITYPYAATYGDEVWRCVLLDGNIPGVTLPETLTVGPENWKSWHFLFHPVPDLPEILIRDRERAYLEWFLFRKTANPAATFTEADLAEYERCLRQMGNLRGTLGYYRAIYENMAHNASLPRVRVPMLALGGESGSAPGLYEALRPLGEHVEGGVIAECGHFIPEEKPEELSERMLAFFAAHRR</sequence>